<keyword evidence="1" id="KW-0812">Transmembrane</keyword>
<dbReference type="EMBL" id="CP016793">
    <property type="protein sequence ID" value="ANZ39668.1"/>
    <property type="molecule type" value="Genomic_DNA"/>
</dbReference>
<proteinExistence type="predicted"/>
<name>A0A1B2HPM3_9PSEU</name>
<dbReference type="Proteomes" id="UP000093053">
    <property type="component" value="Chromosome"/>
</dbReference>
<dbReference type="KEGG" id="led:BBK82_30115"/>
<organism evidence="2 3">
    <name type="scientific">Lentzea guizhouensis</name>
    <dbReference type="NCBI Taxonomy" id="1586287"/>
    <lineage>
        <taxon>Bacteria</taxon>
        <taxon>Bacillati</taxon>
        <taxon>Actinomycetota</taxon>
        <taxon>Actinomycetes</taxon>
        <taxon>Pseudonocardiales</taxon>
        <taxon>Pseudonocardiaceae</taxon>
        <taxon>Lentzea</taxon>
    </lineage>
</organism>
<reference evidence="2 3" key="1">
    <citation type="submission" date="2016-07" db="EMBL/GenBank/DDBJ databases">
        <title>Complete genome sequence of the Lentzea guizhouensis DHS C013.</title>
        <authorList>
            <person name="Cao C."/>
        </authorList>
    </citation>
    <scope>NUCLEOTIDE SEQUENCE [LARGE SCALE GENOMIC DNA]</scope>
    <source>
        <strain evidence="2 3">DHS C013</strain>
    </source>
</reference>
<feature type="transmembrane region" description="Helical" evidence="1">
    <location>
        <begin position="30"/>
        <end position="55"/>
    </location>
</feature>
<evidence type="ECO:0000313" key="2">
    <source>
        <dbReference type="EMBL" id="ANZ39668.1"/>
    </source>
</evidence>
<keyword evidence="1" id="KW-0472">Membrane</keyword>
<dbReference type="AlphaFoldDB" id="A0A1B2HPM3"/>
<accession>A0A1B2HPM3</accession>
<sequence length="59" mass="6101">MNRRLAWFLGGVLLALVALGVLIPSVREGGLAVNISTMITVVVVAVVAGSLSGVATRRR</sequence>
<evidence type="ECO:0000256" key="1">
    <source>
        <dbReference type="SAM" id="Phobius"/>
    </source>
</evidence>
<protein>
    <submittedName>
        <fullName evidence="2">Uncharacterized protein</fullName>
    </submittedName>
</protein>
<keyword evidence="3" id="KW-1185">Reference proteome</keyword>
<evidence type="ECO:0000313" key="3">
    <source>
        <dbReference type="Proteomes" id="UP000093053"/>
    </source>
</evidence>
<keyword evidence="1" id="KW-1133">Transmembrane helix</keyword>
<dbReference type="RefSeq" id="WP_065918009.1">
    <property type="nucleotide sequence ID" value="NZ_CP016793.1"/>
</dbReference>
<gene>
    <name evidence="2" type="ORF">BBK82_30115</name>
</gene>